<dbReference type="EMBL" id="ML986675">
    <property type="protein sequence ID" value="KAF2260683.1"/>
    <property type="molecule type" value="Genomic_DNA"/>
</dbReference>
<evidence type="ECO:0000256" key="2">
    <source>
        <dbReference type="ARBA" id="ARBA00010617"/>
    </source>
</evidence>
<dbReference type="AlphaFoldDB" id="A0A9P4N0P0"/>
<keyword evidence="6" id="KW-0560">Oxidoreductase</keyword>
<evidence type="ECO:0000256" key="1">
    <source>
        <dbReference type="ARBA" id="ARBA00001971"/>
    </source>
</evidence>
<proteinExistence type="inferred from homology"/>
<keyword evidence="5 6" id="KW-0349">Heme</keyword>
<dbReference type="GO" id="GO:0004497">
    <property type="term" value="F:monooxygenase activity"/>
    <property type="evidence" value="ECO:0007669"/>
    <property type="project" value="UniProtKB-KW"/>
</dbReference>
<keyword evidence="3 5" id="KW-0479">Metal-binding</keyword>
<keyword evidence="9" id="KW-1185">Reference proteome</keyword>
<feature type="binding site" description="axial binding residue" evidence="5">
    <location>
        <position position="473"/>
    </location>
    <ligand>
        <name>heme</name>
        <dbReference type="ChEBI" id="CHEBI:30413"/>
    </ligand>
    <ligandPart>
        <name>Fe</name>
        <dbReference type="ChEBI" id="CHEBI:18248"/>
    </ligandPart>
</feature>
<evidence type="ECO:0000256" key="4">
    <source>
        <dbReference type="ARBA" id="ARBA00023004"/>
    </source>
</evidence>
<keyword evidence="6" id="KW-0503">Monooxygenase</keyword>
<evidence type="ECO:0000256" key="6">
    <source>
        <dbReference type="RuleBase" id="RU000461"/>
    </source>
</evidence>
<comment type="similarity">
    <text evidence="2 6">Belongs to the cytochrome P450 family.</text>
</comment>
<dbReference type="InterPro" id="IPR002403">
    <property type="entry name" value="Cyt_P450_E_grp-IV"/>
</dbReference>
<dbReference type="OrthoDB" id="1470350at2759"/>
<reference evidence="9" key="1">
    <citation type="journal article" date="2020" name="Stud. Mycol.">
        <title>101 Dothideomycetes genomes: A test case for predicting lifestyles and emergence of pathogens.</title>
        <authorList>
            <person name="Haridas S."/>
            <person name="Albert R."/>
            <person name="Binder M."/>
            <person name="Bloem J."/>
            <person name="LaButti K."/>
            <person name="Salamov A."/>
            <person name="Andreopoulos B."/>
            <person name="Baker S."/>
            <person name="Barry K."/>
            <person name="Bills G."/>
            <person name="Bluhm B."/>
            <person name="Cannon C."/>
            <person name="Castanera R."/>
            <person name="Culley D."/>
            <person name="Daum C."/>
            <person name="Ezra D."/>
            <person name="Gonzalez J."/>
            <person name="Henrissat B."/>
            <person name="Kuo A."/>
            <person name="Liang C."/>
            <person name="Lipzen A."/>
            <person name="Lutzoni F."/>
            <person name="Magnuson J."/>
            <person name="Mondo S."/>
            <person name="Nolan M."/>
            <person name="Ohm R."/>
            <person name="Pangilinan J."/>
            <person name="Park H.-J."/>
            <person name="Ramirez L."/>
            <person name="Alfaro M."/>
            <person name="Sun H."/>
            <person name="Tritt A."/>
            <person name="Yoshinaga Y."/>
            <person name="Zwiers L.-H."/>
            <person name="Turgeon B."/>
            <person name="Goodwin S."/>
            <person name="Spatafora J."/>
            <person name="Crous P."/>
            <person name="Grigoriev I."/>
        </authorList>
    </citation>
    <scope>NUCLEOTIDE SEQUENCE [LARGE SCALE GENOMIC DNA]</scope>
    <source>
        <strain evidence="9">CBS 304.66</strain>
    </source>
</reference>
<evidence type="ECO:0000256" key="5">
    <source>
        <dbReference type="PIRSR" id="PIRSR602403-1"/>
    </source>
</evidence>
<evidence type="ECO:0000256" key="3">
    <source>
        <dbReference type="ARBA" id="ARBA00022723"/>
    </source>
</evidence>
<organism evidence="8 9">
    <name type="scientific">Lojkania enalia</name>
    <dbReference type="NCBI Taxonomy" id="147567"/>
    <lineage>
        <taxon>Eukaryota</taxon>
        <taxon>Fungi</taxon>
        <taxon>Dikarya</taxon>
        <taxon>Ascomycota</taxon>
        <taxon>Pezizomycotina</taxon>
        <taxon>Dothideomycetes</taxon>
        <taxon>Pleosporomycetidae</taxon>
        <taxon>Pleosporales</taxon>
        <taxon>Pleosporales incertae sedis</taxon>
        <taxon>Lojkania</taxon>
    </lineage>
</organism>
<dbReference type="CDD" id="cd11040">
    <property type="entry name" value="CYP7_CYP8-like"/>
    <property type="match status" value="1"/>
</dbReference>
<comment type="caution">
    <text evidence="8">The sequence shown here is derived from an EMBL/GenBank/DDBJ whole genome shotgun (WGS) entry which is preliminary data.</text>
</comment>
<comment type="cofactor">
    <cofactor evidence="1 5">
        <name>heme</name>
        <dbReference type="ChEBI" id="CHEBI:30413"/>
    </cofactor>
</comment>
<dbReference type="InterPro" id="IPR036396">
    <property type="entry name" value="Cyt_P450_sf"/>
</dbReference>
<protein>
    <submittedName>
        <fullName evidence="8">Cytochrome P450</fullName>
    </submittedName>
</protein>
<dbReference type="GO" id="GO:0016705">
    <property type="term" value="F:oxidoreductase activity, acting on paired donors, with incorporation or reduction of molecular oxygen"/>
    <property type="evidence" value="ECO:0007669"/>
    <property type="project" value="InterPro"/>
</dbReference>
<evidence type="ECO:0000313" key="9">
    <source>
        <dbReference type="Proteomes" id="UP000800093"/>
    </source>
</evidence>
<dbReference type="GO" id="GO:0005506">
    <property type="term" value="F:iron ion binding"/>
    <property type="evidence" value="ECO:0007669"/>
    <property type="project" value="InterPro"/>
</dbReference>
<dbReference type="SUPFAM" id="SSF48264">
    <property type="entry name" value="Cytochrome P450"/>
    <property type="match status" value="1"/>
</dbReference>
<feature type="region of interest" description="Disordered" evidence="7">
    <location>
        <begin position="427"/>
        <end position="456"/>
    </location>
</feature>
<keyword evidence="4 5" id="KW-0408">Iron</keyword>
<accession>A0A9P4N0P0</accession>
<dbReference type="PROSITE" id="PS00086">
    <property type="entry name" value="CYTOCHROME_P450"/>
    <property type="match status" value="1"/>
</dbReference>
<feature type="compositionally biased region" description="Low complexity" evidence="7">
    <location>
        <begin position="427"/>
        <end position="452"/>
    </location>
</feature>
<name>A0A9P4N0P0_9PLEO</name>
<gene>
    <name evidence="8" type="ORF">CC78DRAFT_620081</name>
</gene>
<dbReference type="InterPro" id="IPR017972">
    <property type="entry name" value="Cyt_P450_CS"/>
</dbReference>
<dbReference type="GO" id="GO:0020037">
    <property type="term" value="F:heme binding"/>
    <property type="evidence" value="ECO:0007669"/>
    <property type="project" value="InterPro"/>
</dbReference>
<dbReference type="Proteomes" id="UP000800093">
    <property type="component" value="Unassembled WGS sequence"/>
</dbReference>
<dbReference type="Gene3D" id="1.10.630.10">
    <property type="entry name" value="Cytochrome P450"/>
    <property type="match status" value="1"/>
</dbReference>
<sequence>MHSIISGVAAVLAGLLGLYFVLRQLLLLTQDAREPPAIATTIPFITPIIGMARFKSKYTVQLRDKHHLPIYTLRYPFQRMYIINSPTLISAVQRQTKALTFQAIEDKFSILITDPSQHAKAIFLKETEQWANSAPGHQSPSHILYKGLTPGPGMDSMNRAMVNRLETAVEGLASALSGSGAKKTMKLFAWVKHEITMATTEGVYGPQNPYRDPEIQDAFWAYEAGLGKLSLGVVPSLLAREAVRGREKVASAFEEYFAAEGTSSSSSLTKGRHEYYAARGYLPRDISKFECGNGIAILSNTVPTAYWMLFHLFSNPSALEACRAEIQAHITTTAHSGNGAGVTKALDISALKTRCPLLLSAFKEAMRLHAIGVGLRMVMTDTMLSNRYLLRKGALVVMPAIVQHHDANIWGPDVSSYDVARFTTTTTTSSSASSSSSSSFSSSSPPAAAATSQQQRKINPVSFRGFGGGATLCPGRHFATTEVLVFVSMLMLRFTVEAVGGWERPSTEKAPMSAVVPGPDSDFEVVIKRRADDEGVQWVWSLSGSDEGIRVTAEDMEGK</sequence>
<dbReference type="InterPro" id="IPR001128">
    <property type="entry name" value="Cyt_P450"/>
</dbReference>
<dbReference type="InterPro" id="IPR053007">
    <property type="entry name" value="CYP450_monoxygenase_sec-met"/>
</dbReference>
<dbReference type="PANTHER" id="PTHR47582:SF1">
    <property type="entry name" value="P450, PUTATIVE (EUROFUNG)-RELATED"/>
    <property type="match status" value="1"/>
</dbReference>
<dbReference type="PANTHER" id="PTHR47582">
    <property type="entry name" value="P450, PUTATIVE (EUROFUNG)-RELATED"/>
    <property type="match status" value="1"/>
</dbReference>
<dbReference type="Pfam" id="PF00067">
    <property type="entry name" value="p450"/>
    <property type="match status" value="1"/>
</dbReference>
<evidence type="ECO:0000256" key="7">
    <source>
        <dbReference type="SAM" id="MobiDB-lite"/>
    </source>
</evidence>
<evidence type="ECO:0000313" key="8">
    <source>
        <dbReference type="EMBL" id="KAF2260683.1"/>
    </source>
</evidence>
<dbReference type="PRINTS" id="PR00465">
    <property type="entry name" value="EP450IV"/>
</dbReference>